<feature type="compositionally biased region" description="Low complexity" evidence="2">
    <location>
        <begin position="245"/>
        <end position="262"/>
    </location>
</feature>
<evidence type="ECO:0000256" key="2">
    <source>
        <dbReference type="SAM" id="MobiDB-lite"/>
    </source>
</evidence>
<evidence type="ECO:0000313" key="3">
    <source>
        <dbReference type="EMBL" id="CUG86488.1"/>
    </source>
</evidence>
<feature type="coiled-coil region" evidence="1">
    <location>
        <begin position="189"/>
        <end position="216"/>
    </location>
</feature>
<dbReference type="VEuPathDB" id="TriTrypDB:BSAL_93390"/>
<feature type="region of interest" description="Disordered" evidence="2">
    <location>
        <begin position="230"/>
        <end position="298"/>
    </location>
</feature>
<sequence>MQPQHAPAAASVPNVPYPSLVTDVLPSLREMEHFLETMQDAMERVPVWSTATANHEPLLHTLSEVKGKVLEWRRSLVQSLQSKWMAATGEYNTYRHQVDVVLRRRHMSEVQFLFPALKNAERESQLDPTSVMMMSEEEREVRQHLAALGFGYEKSAEGAARRVTKLVKRQEKERAVFDATVHYHGDQLAGAKKRDVQKLSKEMERADQLLQNVVSSVEGKIAAAARMQSSTLYHSGSPRKVGQTSPPRTASARAPTAPSSSVVPPPGGRHAGSARSDRSNTTQLHSIQPHRPQHSNTV</sequence>
<dbReference type="Proteomes" id="UP000051952">
    <property type="component" value="Unassembled WGS sequence"/>
</dbReference>
<dbReference type="EMBL" id="CYKH01001314">
    <property type="protein sequence ID" value="CUG86488.1"/>
    <property type="molecule type" value="Genomic_DNA"/>
</dbReference>
<evidence type="ECO:0000313" key="4">
    <source>
        <dbReference type="Proteomes" id="UP000051952"/>
    </source>
</evidence>
<proteinExistence type="predicted"/>
<reference evidence="4" key="1">
    <citation type="submission" date="2015-09" db="EMBL/GenBank/DDBJ databases">
        <authorList>
            <consortium name="Pathogen Informatics"/>
        </authorList>
    </citation>
    <scope>NUCLEOTIDE SEQUENCE [LARGE SCALE GENOMIC DNA]</scope>
    <source>
        <strain evidence="4">Lake Konstanz</strain>
    </source>
</reference>
<accession>A0A0S4J7M5</accession>
<protein>
    <submittedName>
        <fullName evidence="3">Uncharacterized protein</fullName>
    </submittedName>
</protein>
<gene>
    <name evidence="3" type="ORF">BSAL_93390</name>
</gene>
<keyword evidence="4" id="KW-1185">Reference proteome</keyword>
<keyword evidence="1" id="KW-0175">Coiled coil</keyword>
<evidence type="ECO:0000256" key="1">
    <source>
        <dbReference type="SAM" id="Coils"/>
    </source>
</evidence>
<dbReference type="AlphaFoldDB" id="A0A0S4J7M5"/>
<organism evidence="3 4">
    <name type="scientific">Bodo saltans</name>
    <name type="common">Flagellated protozoan</name>
    <dbReference type="NCBI Taxonomy" id="75058"/>
    <lineage>
        <taxon>Eukaryota</taxon>
        <taxon>Discoba</taxon>
        <taxon>Euglenozoa</taxon>
        <taxon>Kinetoplastea</taxon>
        <taxon>Metakinetoplastina</taxon>
        <taxon>Eubodonida</taxon>
        <taxon>Bodonidae</taxon>
        <taxon>Bodo</taxon>
    </lineage>
</organism>
<name>A0A0S4J7M5_BODSA</name>